<dbReference type="Gene3D" id="3.30.565.10">
    <property type="entry name" value="Histidine kinase-like ATPase, C-terminal domain"/>
    <property type="match status" value="1"/>
</dbReference>
<dbReference type="CDD" id="cd00130">
    <property type="entry name" value="PAS"/>
    <property type="match status" value="1"/>
</dbReference>
<dbReference type="Pfam" id="PF00512">
    <property type="entry name" value="HisKA"/>
    <property type="match status" value="1"/>
</dbReference>
<protein>
    <recommendedName>
        <fullName evidence="5">Histidine kinase domain-containing protein</fullName>
    </recommendedName>
</protein>
<dbReference type="SUPFAM" id="SSF55785">
    <property type="entry name" value="PYP-like sensor domain (PAS domain)"/>
    <property type="match status" value="1"/>
</dbReference>
<evidence type="ECO:0008006" key="5">
    <source>
        <dbReference type="Google" id="ProtNLM"/>
    </source>
</evidence>
<dbReference type="Pfam" id="PF02518">
    <property type="entry name" value="HATPase_c"/>
    <property type="match status" value="1"/>
</dbReference>
<dbReference type="InterPro" id="IPR004358">
    <property type="entry name" value="Sig_transdc_His_kin-like_C"/>
</dbReference>
<feature type="domain" description="PAS" evidence="3">
    <location>
        <begin position="74"/>
        <end position="110"/>
    </location>
</feature>
<evidence type="ECO:0000256" key="1">
    <source>
        <dbReference type="ARBA" id="ARBA00022553"/>
    </source>
</evidence>
<evidence type="ECO:0000313" key="4">
    <source>
        <dbReference type="EMBL" id="KKO10722.1"/>
    </source>
</evidence>
<dbReference type="PROSITE" id="PS50112">
    <property type="entry name" value="PAS"/>
    <property type="match status" value="1"/>
</dbReference>
<accession>A0A0F9YEV3</accession>
<dbReference type="AlphaFoldDB" id="A0A0F9YEV3"/>
<proteinExistence type="predicted"/>
<dbReference type="PANTHER" id="PTHR43065">
    <property type="entry name" value="SENSOR HISTIDINE KINASE"/>
    <property type="match status" value="1"/>
</dbReference>
<comment type="caution">
    <text evidence="4">The sequence shown here is derived from an EMBL/GenBank/DDBJ whole genome shotgun (WGS) entry which is preliminary data.</text>
</comment>
<dbReference type="InterPro" id="IPR003594">
    <property type="entry name" value="HATPase_dom"/>
</dbReference>
<dbReference type="InterPro" id="IPR000014">
    <property type="entry name" value="PAS"/>
</dbReference>
<evidence type="ECO:0000259" key="2">
    <source>
        <dbReference type="PROSITE" id="PS50109"/>
    </source>
</evidence>
<feature type="domain" description="Histidine kinase" evidence="2">
    <location>
        <begin position="189"/>
        <end position="387"/>
    </location>
</feature>
<dbReference type="SMART" id="SM00091">
    <property type="entry name" value="PAS"/>
    <property type="match status" value="1"/>
</dbReference>
<dbReference type="SMART" id="SM00388">
    <property type="entry name" value="HisKA"/>
    <property type="match status" value="1"/>
</dbReference>
<dbReference type="Pfam" id="PF13188">
    <property type="entry name" value="PAS_8"/>
    <property type="match status" value="1"/>
</dbReference>
<dbReference type="GO" id="GO:0000155">
    <property type="term" value="F:phosphorelay sensor kinase activity"/>
    <property type="evidence" value="ECO:0007669"/>
    <property type="project" value="InterPro"/>
</dbReference>
<dbReference type="InterPro" id="IPR036097">
    <property type="entry name" value="HisK_dim/P_sf"/>
</dbReference>
<dbReference type="InterPro" id="IPR036890">
    <property type="entry name" value="HATPase_C_sf"/>
</dbReference>
<evidence type="ECO:0000259" key="3">
    <source>
        <dbReference type="PROSITE" id="PS50112"/>
    </source>
</evidence>
<dbReference type="InterPro" id="IPR005467">
    <property type="entry name" value="His_kinase_dom"/>
</dbReference>
<keyword evidence="1" id="KW-0597">Phosphoprotein</keyword>
<dbReference type="SUPFAM" id="SSF47384">
    <property type="entry name" value="Homodimeric domain of signal transducing histidine kinase"/>
    <property type="match status" value="1"/>
</dbReference>
<dbReference type="PROSITE" id="PS50109">
    <property type="entry name" value="HIS_KIN"/>
    <property type="match status" value="1"/>
</dbReference>
<dbReference type="SMART" id="SM00387">
    <property type="entry name" value="HATPase_c"/>
    <property type="match status" value="1"/>
</dbReference>
<dbReference type="PRINTS" id="PR00344">
    <property type="entry name" value="BCTRLSENSOR"/>
</dbReference>
<sequence length="435" mass="47865">MALSRLQSVQQISDARRDNDGGKALELAFKAFNEISGELSHSYQVLEDRVRDLTRELEAANMQRLRELSEKERIARRLQNLLQLLPGGVLVLNGKGVVTECNEAARALLGEPLTGLPWVNIIRDRFAPRKDDGHEISLSNGKRVSLLSRSLEEEPGQIILITDQTETRRLQQHLSRHQRLLEMGKMVSSLAHQIRTPLSAAMLYAGNLASSLEGNQSRNIRTHERLMSRLHNMERQVRDMLIFARGEAVLDETLSVHQILDEACVAADVMLCPDSRQDALSCEWLNTISECQLSCNKESLIGALLNLLENAIQNAGPSVKLQVRADRADEPGSIRLYVQDNGPGIDPAVIDQVTEAFYTTRAQGTGLGLAVAQVVARAHGGRFFIENLADTKSGSDTDRNSVTDTSVTGNTGVRAGFILPCVHQRAHTSATGSSK</sequence>
<name>A0A0F9YEV3_9ZZZZ</name>
<dbReference type="InterPro" id="IPR035965">
    <property type="entry name" value="PAS-like_dom_sf"/>
</dbReference>
<dbReference type="PANTHER" id="PTHR43065:SF29">
    <property type="entry name" value="SENSOR PROTEIN KINASE FLES"/>
    <property type="match status" value="1"/>
</dbReference>
<reference evidence="4" key="1">
    <citation type="journal article" date="2015" name="Nature">
        <title>Complex archaea that bridge the gap between prokaryotes and eukaryotes.</title>
        <authorList>
            <person name="Spang A."/>
            <person name="Saw J.H."/>
            <person name="Jorgensen S.L."/>
            <person name="Zaremba-Niedzwiedzka K."/>
            <person name="Martijn J."/>
            <person name="Lind A.E."/>
            <person name="van Eijk R."/>
            <person name="Schleper C."/>
            <person name="Guy L."/>
            <person name="Ettema T.J."/>
        </authorList>
    </citation>
    <scope>NUCLEOTIDE SEQUENCE</scope>
</reference>
<dbReference type="Gene3D" id="1.10.287.130">
    <property type="match status" value="1"/>
</dbReference>
<organism evidence="4">
    <name type="scientific">marine sediment metagenome</name>
    <dbReference type="NCBI Taxonomy" id="412755"/>
    <lineage>
        <taxon>unclassified sequences</taxon>
        <taxon>metagenomes</taxon>
        <taxon>ecological metagenomes</taxon>
    </lineage>
</organism>
<dbReference type="EMBL" id="LAZR01000004">
    <property type="protein sequence ID" value="KKO10722.1"/>
    <property type="molecule type" value="Genomic_DNA"/>
</dbReference>
<dbReference type="SUPFAM" id="SSF55874">
    <property type="entry name" value="ATPase domain of HSP90 chaperone/DNA topoisomerase II/histidine kinase"/>
    <property type="match status" value="1"/>
</dbReference>
<gene>
    <name evidence="4" type="ORF">LCGC14_0022050</name>
</gene>
<dbReference type="CDD" id="cd00082">
    <property type="entry name" value="HisKA"/>
    <property type="match status" value="1"/>
</dbReference>
<dbReference type="CDD" id="cd00075">
    <property type="entry name" value="HATPase"/>
    <property type="match status" value="1"/>
</dbReference>
<dbReference type="InterPro" id="IPR003661">
    <property type="entry name" value="HisK_dim/P_dom"/>
</dbReference>